<feature type="transmembrane region" description="Helical" evidence="15">
    <location>
        <begin position="308"/>
        <end position="330"/>
    </location>
</feature>
<dbReference type="PROSITE" id="PS00109">
    <property type="entry name" value="PROTEIN_KINASE_TYR"/>
    <property type="match status" value="1"/>
</dbReference>
<evidence type="ECO:0000256" key="15">
    <source>
        <dbReference type="SAM" id="Phobius"/>
    </source>
</evidence>
<dbReference type="SMART" id="SM00060">
    <property type="entry name" value="FN3"/>
    <property type="match status" value="2"/>
</dbReference>
<dbReference type="GO" id="GO:0005886">
    <property type="term" value="C:plasma membrane"/>
    <property type="evidence" value="ECO:0007669"/>
    <property type="project" value="TreeGrafter"/>
</dbReference>
<dbReference type="SUPFAM" id="SSF49265">
    <property type="entry name" value="Fibronectin type III"/>
    <property type="match status" value="2"/>
</dbReference>
<keyword evidence="5" id="KW-0677">Repeat</keyword>
<dbReference type="InterPro" id="IPR013783">
    <property type="entry name" value="Ig-like_fold"/>
</dbReference>
<feature type="domain" description="Protein kinase" evidence="16">
    <location>
        <begin position="367"/>
        <end position="839"/>
    </location>
</feature>
<dbReference type="Gene3D" id="3.30.200.20">
    <property type="entry name" value="Phosphorylase Kinase, domain 1"/>
    <property type="match status" value="1"/>
</dbReference>
<dbReference type="CDD" id="cd00063">
    <property type="entry name" value="FN3"/>
    <property type="match status" value="2"/>
</dbReference>
<evidence type="ECO:0000256" key="6">
    <source>
        <dbReference type="ARBA" id="ARBA00022741"/>
    </source>
</evidence>
<dbReference type="PROSITE" id="PS50853">
    <property type="entry name" value="FN3"/>
    <property type="match status" value="2"/>
</dbReference>
<accession>A0A3M6UBA5</accession>
<dbReference type="GO" id="GO:0004714">
    <property type="term" value="F:transmembrane receptor protein tyrosine kinase activity"/>
    <property type="evidence" value="ECO:0007669"/>
    <property type="project" value="UniProtKB-EC"/>
</dbReference>
<feature type="non-terminal residue" evidence="18">
    <location>
        <position position="1"/>
    </location>
</feature>
<evidence type="ECO:0000313" key="18">
    <source>
        <dbReference type="EMBL" id="RMX50748.1"/>
    </source>
</evidence>
<feature type="region of interest" description="Disordered" evidence="14">
    <location>
        <begin position="596"/>
        <end position="617"/>
    </location>
</feature>
<feature type="compositionally biased region" description="Polar residues" evidence="14">
    <location>
        <begin position="600"/>
        <end position="611"/>
    </location>
</feature>
<dbReference type="GO" id="GO:0005524">
    <property type="term" value="F:ATP binding"/>
    <property type="evidence" value="ECO:0007669"/>
    <property type="project" value="UniProtKB-KW"/>
</dbReference>
<evidence type="ECO:0000259" key="17">
    <source>
        <dbReference type="PROSITE" id="PS50853"/>
    </source>
</evidence>
<keyword evidence="10 15" id="KW-0472">Membrane</keyword>
<dbReference type="SUPFAM" id="SSF56112">
    <property type="entry name" value="Protein kinase-like (PK-like)"/>
    <property type="match status" value="2"/>
</dbReference>
<comment type="caution">
    <text evidence="18">The sequence shown here is derived from an EMBL/GenBank/DDBJ whole genome shotgun (WGS) entry which is preliminary data.</text>
</comment>
<keyword evidence="4 15" id="KW-0812">Transmembrane</keyword>
<dbReference type="PANTHER" id="PTHR24416">
    <property type="entry name" value="TYROSINE-PROTEIN KINASE RECEPTOR"/>
    <property type="match status" value="1"/>
</dbReference>
<sequence length="845" mass="96292">APFHPIIESEEREISFPDSSIKWSSPDTNSCPVTMYTVYYKAIVKSQNEDNFWYHINTSSGANELRDLPLDCDEEYEFKVSAWNEVGESQRSDPWRVKSILGYPVILNRTKEVKGSLVAVRWKTCSAFLFTIYHREILSEGKSHWNAANVSGNETSYDLHLLCQREYEVAVTAWNSTADTPLISLLNHNKLWRVRTLGDKPSAPIIQSEGVQLPGCDVNLKWNSPPDNGCPLTLYTVYYSEDQFTNKDKSWHQINVTVDKTSMDLRSLKCNTEYLFKVSAWNELGEGDVSNKWSIKTRLLTDYSIGRILSIAVPVGCGFLIIITVVILCVRKGKKKEMRGHAKGRLGIISKSDIVPLLLNEIPLERITIMEELGRGAFGKVHKAILREMPKVEVFFKAKEERIDINEERMVAVKLLHERAGTEEKDQFHREISLMQRIGSHRNEHDWVLGQVRTYDADHGVCSTWRSSSVAEKKKTTDSEVGCRKLLIKVGFVWNVLMPIYQQRVFLADTHVNCKNGINDTIFEAMANSSDSTVSSNEVVSAVKTEDEDFHVDNDTAEEVSKVDVLTEVTDEQDFIITSDISINVEEQLFTELKRRGESLSESNTSQTDFPSGQGGGQIFQSKQFDEQCCLDKILPTQKPITTPRPQENMGEQQETNNDGEQTVDFTVEDVLCFAWQIAEGMEYLAGKGFVHHDLAARNILLGENKAVKIADFGLLRHTYGDIYEVTKTKKLPIKWIAPESLDSAVYTSKSDVWSFGILLWELCTMGGIPYPGITNREMYKLLKSGYRMEKPAICSDELYVQQYQLMLDCWKADQEERPSFKQLVTRMEEMMTRDTPYFDPNKDL</sequence>
<dbReference type="InterPro" id="IPR050122">
    <property type="entry name" value="RTK"/>
</dbReference>
<evidence type="ECO:0000256" key="4">
    <source>
        <dbReference type="ARBA" id="ARBA00022692"/>
    </source>
</evidence>
<dbReference type="Pfam" id="PF00041">
    <property type="entry name" value="fn3"/>
    <property type="match status" value="1"/>
</dbReference>
<keyword evidence="19" id="KW-1185">Reference proteome</keyword>
<comment type="subcellular location">
    <subcellularLocation>
        <location evidence="1">Membrane</location>
        <topology evidence="1">Single-pass membrane protein</topology>
    </subcellularLocation>
</comment>
<dbReference type="Gene3D" id="1.10.510.10">
    <property type="entry name" value="Transferase(Phosphotransferase) domain 1"/>
    <property type="match status" value="1"/>
</dbReference>
<dbReference type="GO" id="GO:0043235">
    <property type="term" value="C:receptor complex"/>
    <property type="evidence" value="ECO:0007669"/>
    <property type="project" value="TreeGrafter"/>
</dbReference>
<evidence type="ECO:0000256" key="9">
    <source>
        <dbReference type="ARBA" id="ARBA00022989"/>
    </source>
</evidence>
<feature type="region of interest" description="Disordered" evidence="14">
    <location>
        <begin position="638"/>
        <end position="660"/>
    </location>
</feature>
<dbReference type="Gene3D" id="2.60.40.10">
    <property type="entry name" value="Immunoglobulins"/>
    <property type="match status" value="2"/>
</dbReference>
<evidence type="ECO:0000256" key="1">
    <source>
        <dbReference type="ARBA" id="ARBA00004167"/>
    </source>
</evidence>
<dbReference type="InterPro" id="IPR011009">
    <property type="entry name" value="Kinase-like_dom_sf"/>
</dbReference>
<evidence type="ECO:0000256" key="11">
    <source>
        <dbReference type="ARBA" id="ARBA00023137"/>
    </source>
</evidence>
<evidence type="ECO:0000256" key="12">
    <source>
        <dbReference type="ARBA" id="ARBA00023170"/>
    </source>
</evidence>
<dbReference type="InterPro" id="IPR036116">
    <property type="entry name" value="FN3_sf"/>
</dbReference>
<evidence type="ECO:0000256" key="3">
    <source>
        <dbReference type="ARBA" id="ARBA00022679"/>
    </source>
</evidence>
<dbReference type="InterPro" id="IPR003961">
    <property type="entry name" value="FN3_dom"/>
</dbReference>
<feature type="domain" description="Fibronectin type-III" evidence="17">
    <location>
        <begin position="1"/>
        <end position="102"/>
    </location>
</feature>
<proteinExistence type="predicted"/>
<evidence type="ECO:0000256" key="2">
    <source>
        <dbReference type="ARBA" id="ARBA00011902"/>
    </source>
</evidence>
<dbReference type="CDD" id="cd00192">
    <property type="entry name" value="PTKc"/>
    <property type="match status" value="1"/>
</dbReference>
<evidence type="ECO:0000313" key="19">
    <source>
        <dbReference type="Proteomes" id="UP000275408"/>
    </source>
</evidence>
<name>A0A3M6UBA5_POCDA</name>
<evidence type="ECO:0000256" key="8">
    <source>
        <dbReference type="ARBA" id="ARBA00022840"/>
    </source>
</evidence>
<gene>
    <name evidence="18" type="ORF">pdam_00018270</name>
</gene>
<dbReference type="InterPro" id="IPR001245">
    <property type="entry name" value="Ser-Thr/Tyr_kinase_cat_dom"/>
</dbReference>
<evidence type="ECO:0000259" key="16">
    <source>
        <dbReference type="PROSITE" id="PS50011"/>
    </source>
</evidence>
<feature type="non-terminal residue" evidence="18">
    <location>
        <position position="845"/>
    </location>
</feature>
<dbReference type="InterPro" id="IPR008266">
    <property type="entry name" value="Tyr_kinase_AS"/>
</dbReference>
<dbReference type="InterPro" id="IPR000719">
    <property type="entry name" value="Prot_kinase_dom"/>
</dbReference>
<keyword evidence="3" id="KW-0808">Transferase</keyword>
<keyword evidence="11" id="KW-0829">Tyrosine-protein kinase</keyword>
<keyword evidence="12" id="KW-0675">Receptor</keyword>
<dbReference type="EMBL" id="RCHS01001902">
    <property type="protein sequence ID" value="RMX50748.1"/>
    <property type="molecule type" value="Genomic_DNA"/>
</dbReference>
<evidence type="ECO:0000256" key="7">
    <source>
        <dbReference type="ARBA" id="ARBA00022777"/>
    </source>
</evidence>
<dbReference type="OrthoDB" id="10059265at2759"/>
<organism evidence="18 19">
    <name type="scientific">Pocillopora damicornis</name>
    <name type="common">Cauliflower coral</name>
    <name type="synonym">Millepora damicornis</name>
    <dbReference type="NCBI Taxonomy" id="46731"/>
    <lineage>
        <taxon>Eukaryota</taxon>
        <taxon>Metazoa</taxon>
        <taxon>Cnidaria</taxon>
        <taxon>Anthozoa</taxon>
        <taxon>Hexacorallia</taxon>
        <taxon>Scleractinia</taxon>
        <taxon>Astrocoeniina</taxon>
        <taxon>Pocilloporidae</taxon>
        <taxon>Pocillopora</taxon>
    </lineage>
</organism>
<keyword evidence="6" id="KW-0547">Nucleotide-binding</keyword>
<dbReference type="STRING" id="46731.A0A3M6UBA5"/>
<dbReference type="PROSITE" id="PS50011">
    <property type="entry name" value="PROTEIN_KINASE_DOM"/>
    <property type="match status" value="1"/>
</dbReference>
<dbReference type="GO" id="GO:0007169">
    <property type="term" value="P:cell surface receptor protein tyrosine kinase signaling pathway"/>
    <property type="evidence" value="ECO:0007669"/>
    <property type="project" value="TreeGrafter"/>
</dbReference>
<dbReference type="FunFam" id="1.10.510.10:FF:000554">
    <property type="entry name" value="Predicted protein"/>
    <property type="match status" value="1"/>
</dbReference>
<feature type="domain" description="Fibronectin type-III" evidence="17">
    <location>
        <begin position="200"/>
        <end position="300"/>
    </location>
</feature>
<dbReference type="Proteomes" id="UP000275408">
    <property type="component" value="Unassembled WGS sequence"/>
</dbReference>
<keyword evidence="9 15" id="KW-1133">Transmembrane helix</keyword>
<dbReference type="Pfam" id="PF07714">
    <property type="entry name" value="PK_Tyr_Ser-Thr"/>
    <property type="match status" value="2"/>
</dbReference>
<evidence type="ECO:0000256" key="14">
    <source>
        <dbReference type="SAM" id="MobiDB-lite"/>
    </source>
</evidence>
<keyword evidence="7" id="KW-0418">Kinase</keyword>
<dbReference type="PANTHER" id="PTHR24416:SF611">
    <property type="entry name" value="TYROSINE-PROTEIN KINASE TRANSMEMBRANE RECEPTOR ROR"/>
    <property type="match status" value="1"/>
</dbReference>
<dbReference type="AlphaFoldDB" id="A0A3M6UBA5"/>
<dbReference type="EC" id="2.7.10.1" evidence="2"/>
<keyword evidence="8" id="KW-0067">ATP-binding</keyword>
<reference evidence="18 19" key="1">
    <citation type="journal article" date="2018" name="Sci. Rep.">
        <title>Comparative analysis of the Pocillopora damicornis genome highlights role of immune system in coral evolution.</title>
        <authorList>
            <person name="Cunning R."/>
            <person name="Bay R.A."/>
            <person name="Gillette P."/>
            <person name="Baker A.C."/>
            <person name="Traylor-Knowles N."/>
        </authorList>
    </citation>
    <scope>NUCLEOTIDE SEQUENCE [LARGE SCALE GENOMIC DNA]</scope>
    <source>
        <strain evidence="18">RSMAS</strain>
        <tissue evidence="18">Whole animal</tissue>
    </source>
</reference>
<evidence type="ECO:0000256" key="10">
    <source>
        <dbReference type="ARBA" id="ARBA00023136"/>
    </source>
</evidence>
<feature type="compositionally biased region" description="Polar residues" evidence="14">
    <location>
        <begin position="639"/>
        <end position="660"/>
    </location>
</feature>
<evidence type="ECO:0000256" key="5">
    <source>
        <dbReference type="ARBA" id="ARBA00022737"/>
    </source>
</evidence>
<dbReference type="PRINTS" id="PR00109">
    <property type="entry name" value="TYRKINASE"/>
</dbReference>
<keyword evidence="13" id="KW-0325">Glycoprotein</keyword>
<evidence type="ECO:0000256" key="13">
    <source>
        <dbReference type="ARBA" id="ARBA00023180"/>
    </source>
</evidence>
<protein>
    <recommendedName>
        <fullName evidence="2">receptor protein-tyrosine kinase</fullName>
        <ecNumber evidence="2">2.7.10.1</ecNumber>
    </recommendedName>
</protein>